<evidence type="ECO:0000313" key="2">
    <source>
        <dbReference type="EMBL" id="CAA03966.1"/>
    </source>
</evidence>
<feature type="compositionally biased region" description="Basic residues" evidence="1">
    <location>
        <begin position="221"/>
        <end position="239"/>
    </location>
</feature>
<feature type="region of interest" description="Disordered" evidence="1">
    <location>
        <begin position="1"/>
        <end position="54"/>
    </location>
</feature>
<sequence>MPSEPPYASDGIKPDTHEEIPCPPVSAPTAKPVSGSKKPNSMSPKASSSAKNAKGCLKPKTIWQARKNPYSTICPRLFRMSNSFTVSARAPSARNRFPVTKSPASSTAVQPSPIFRPQPPPPLLPHRRLPYRPPRPPVRMGSTGRLQPCLPLSSSLCSFPTSSSYERARPLCRPLPRSRPLHPPNARQNAGRRHRRPPARRRYLKQARRRHRAFVATGHQARPHPRRAPLPRPPRRRARPHAALLPGLARYRRNLARTGAAVCRHRPQPF</sequence>
<feature type="region of interest" description="Disordered" evidence="1">
    <location>
        <begin position="217"/>
        <end position="239"/>
    </location>
</feature>
<reference evidence="2" key="2">
    <citation type="submission" date="2001-05" db="EMBL/GenBank/DDBJ databases">
        <authorList>
            <person name="Claus H."/>
        </authorList>
    </citation>
    <scope>NUCLEOTIDE SEQUENCE</scope>
    <source>
        <strain evidence="2">B1940</strain>
    </source>
</reference>
<accession>Q9ZA63</accession>
<feature type="compositionally biased region" description="Basic residues" evidence="1">
    <location>
        <begin position="190"/>
        <end position="202"/>
    </location>
</feature>
<dbReference type="EMBL" id="AJ000250">
    <property type="protein sequence ID" value="CAA03966.1"/>
    <property type="molecule type" value="Genomic_DNA"/>
</dbReference>
<protein>
    <submittedName>
        <fullName evidence="2">Uncharacterized protein</fullName>
    </submittedName>
</protein>
<name>Q9ZA63_NEIME</name>
<organism evidence="2">
    <name type="scientific">Neisseria meningitidis</name>
    <dbReference type="NCBI Taxonomy" id="487"/>
    <lineage>
        <taxon>Bacteria</taxon>
        <taxon>Pseudomonadati</taxon>
        <taxon>Pseudomonadota</taxon>
        <taxon>Betaproteobacteria</taxon>
        <taxon>Neisseriales</taxon>
        <taxon>Neisseriaceae</taxon>
        <taxon>Neisseria</taxon>
    </lineage>
</organism>
<evidence type="ECO:0000256" key="1">
    <source>
        <dbReference type="SAM" id="MobiDB-lite"/>
    </source>
</evidence>
<feature type="compositionally biased region" description="Low complexity" evidence="1">
    <location>
        <begin position="36"/>
        <end position="54"/>
    </location>
</feature>
<dbReference type="AlphaFoldDB" id="Q9ZA63"/>
<feature type="compositionally biased region" description="Pro residues" evidence="1">
    <location>
        <begin position="114"/>
        <end position="124"/>
    </location>
</feature>
<feature type="region of interest" description="Disordered" evidence="1">
    <location>
        <begin position="171"/>
        <end position="202"/>
    </location>
</feature>
<reference evidence="2" key="1">
    <citation type="journal article" date="1998" name="Mol. Gen. Genet.">
        <title>Identification of a hotspot for transformation of Neisseria meningitidis by shuttle mutagenesis using signature-tagged transposons.</title>
        <authorList>
            <person name="Claus H."/>
            <person name="Frosch M."/>
            <person name="Vogel U."/>
        </authorList>
    </citation>
    <scope>NUCLEOTIDE SEQUENCE</scope>
    <source>
        <strain evidence="2">B1940</strain>
    </source>
</reference>
<feature type="region of interest" description="Disordered" evidence="1">
    <location>
        <begin position="88"/>
        <end position="147"/>
    </location>
</feature>
<proteinExistence type="predicted"/>